<dbReference type="EnsemblProtists" id="EKX47930">
    <property type="protein sequence ID" value="EKX47930"/>
    <property type="gene ID" value="GUITHDRAFT_106478"/>
</dbReference>
<dbReference type="RefSeq" id="XP_005834910.1">
    <property type="nucleotide sequence ID" value="XM_005834853.1"/>
</dbReference>
<evidence type="ECO:0000256" key="3">
    <source>
        <dbReference type="ARBA" id="ARBA00006347"/>
    </source>
</evidence>
<dbReference type="GO" id="GO:0005788">
    <property type="term" value="C:endoplasmic reticulum lumen"/>
    <property type="evidence" value="ECO:0007669"/>
    <property type="project" value="UniProtKB-SubCell"/>
</dbReference>
<dbReference type="InterPro" id="IPR013766">
    <property type="entry name" value="Thioredoxin_domain"/>
</dbReference>
<dbReference type="OrthoDB" id="71336at2759"/>
<dbReference type="KEGG" id="gtt:GUITHDRAFT_106478"/>
<comment type="catalytic activity">
    <reaction evidence="1">
        <text>Catalyzes the rearrangement of -S-S- bonds in proteins.</text>
        <dbReference type="EC" id="5.3.4.1"/>
    </reaction>
</comment>
<dbReference type="PaxDb" id="55529-EKX47930"/>
<feature type="domain" description="Thioredoxin" evidence="9">
    <location>
        <begin position="355"/>
        <end position="480"/>
    </location>
</feature>
<evidence type="ECO:0000256" key="5">
    <source>
        <dbReference type="ARBA" id="ARBA00022824"/>
    </source>
</evidence>
<evidence type="ECO:0000256" key="6">
    <source>
        <dbReference type="ARBA" id="ARBA00023235"/>
    </source>
</evidence>
<evidence type="ECO:0000256" key="7">
    <source>
        <dbReference type="ARBA" id="ARBA00023284"/>
    </source>
</evidence>
<dbReference type="Proteomes" id="UP000011087">
    <property type="component" value="Unassembled WGS sequence"/>
</dbReference>
<keyword evidence="6" id="KW-0413">Isomerase</keyword>
<dbReference type="OMA" id="ALFFMNF"/>
<evidence type="ECO:0000259" key="9">
    <source>
        <dbReference type="PROSITE" id="PS51352"/>
    </source>
</evidence>
<keyword evidence="5" id="KW-0256">Endoplasmic reticulum</keyword>
<keyword evidence="12" id="KW-1185">Reference proteome</keyword>
<keyword evidence="7" id="KW-0676">Redox-active center</keyword>
<accession>L1JIK8</accession>
<feature type="signal peptide" evidence="8">
    <location>
        <begin position="1"/>
        <end position="18"/>
    </location>
</feature>
<dbReference type="Pfam" id="PF00085">
    <property type="entry name" value="Thioredoxin"/>
    <property type="match status" value="2"/>
</dbReference>
<dbReference type="AlphaFoldDB" id="L1JIK8"/>
<evidence type="ECO:0000256" key="1">
    <source>
        <dbReference type="ARBA" id="ARBA00001182"/>
    </source>
</evidence>
<dbReference type="PROSITE" id="PS51352">
    <property type="entry name" value="THIOREDOXIN_2"/>
    <property type="match status" value="1"/>
</dbReference>
<proteinExistence type="inferred from homology"/>
<evidence type="ECO:0000313" key="11">
    <source>
        <dbReference type="EnsemblProtists" id="EKX47930"/>
    </source>
</evidence>
<reference evidence="12" key="2">
    <citation type="submission" date="2012-11" db="EMBL/GenBank/DDBJ databases">
        <authorList>
            <person name="Kuo A."/>
            <person name="Curtis B.A."/>
            <person name="Tanifuji G."/>
            <person name="Burki F."/>
            <person name="Gruber A."/>
            <person name="Irimia M."/>
            <person name="Maruyama S."/>
            <person name="Arias M.C."/>
            <person name="Ball S.G."/>
            <person name="Gile G.H."/>
            <person name="Hirakawa Y."/>
            <person name="Hopkins J.F."/>
            <person name="Rensing S.A."/>
            <person name="Schmutz J."/>
            <person name="Symeonidi A."/>
            <person name="Elias M."/>
            <person name="Eveleigh R.J."/>
            <person name="Herman E.K."/>
            <person name="Klute M.J."/>
            <person name="Nakayama T."/>
            <person name="Obornik M."/>
            <person name="Reyes-Prieto A."/>
            <person name="Armbrust E.V."/>
            <person name="Aves S.J."/>
            <person name="Beiko R.G."/>
            <person name="Coutinho P."/>
            <person name="Dacks J.B."/>
            <person name="Durnford D.G."/>
            <person name="Fast N.M."/>
            <person name="Green B.R."/>
            <person name="Grisdale C."/>
            <person name="Hempe F."/>
            <person name="Henrissat B."/>
            <person name="Hoppner M.P."/>
            <person name="Ishida K.-I."/>
            <person name="Kim E."/>
            <person name="Koreny L."/>
            <person name="Kroth P.G."/>
            <person name="Liu Y."/>
            <person name="Malik S.-B."/>
            <person name="Maier U.G."/>
            <person name="McRose D."/>
            <person name="Mock T."/>
            <person name="Neilson J.A."/>
            <person name="Onodera N.T."/>
            <person name="Poole A.M."/>
            <person name="Pritham E.J."/>
            <person name="Richards T.A."/>
            <person name="Rocap G."/>
            <person name="Roy S.W."/>
            <person name="Sarai C."/>
            <person name="Schaack S."/>
            <person name="Shirato S."/>
            <person name="Slamovits C.H."/>
            <person name="Spencer D.F."/>
            <person name="Suzuki S."/>
            <person name="Worden A.Z."/>
            <person name="Zauner S."/>
            <person name="Barry K."/>
            <person name="Bell C."/>
            <person name="Bharti A.K."/>
            <person name="Crow J.A."/>
            <person name="Grimwood J."/>
            <person name="Kramer R."/>
            <person name="Lindquist E."/>
            <person name="Lucas S."/>
            <person name="Salamov A."/>
            <person name="McFadden G.I."/>
            <person name="Lane C.E."/>
            <person name="Keeling P.J."/>
            <person name="Gray M.W."/>
            <person name="Grigoriev I.V."/>
            <person name="Archibald J.M."/>
        </authorList>
    </citation>
    <scope>NUCLEOTIDE SEQUENCE</scope>
    <source>
        <strain evidence="12">CCMP2712</strain>
    </source>
</reference>
<sequence length="521" mass="59023">MRFPTATIVLMFTYGVGLFGSEEQEWQDSPGSKILDATSMPEYLDKYNDTGLFVEFFLPWCGHSRRLRSEFRRAAAVMGGSPMFARVDCSTADGANICQQNEITYHPTLLFFQKGQAYEYLHRATADEMVKYCRRMMDDDVNSVWKIVHLVDMLEREQVVVAAFVQDANDIGEHFLVTARNLKDQLSFVYITNVGIHNILGISTLPSYIILRQQQDSVTWQQEQSSDAESLVMKFGLWVSEWAVPLIEPLTQDNYYSKLGSGIPALILYRDDSARSDKLQVALYKTAAHFKGSLNVATLDGIRYQQLALKMGIPPRTIPSLVFVDIKNESHYVFPRNQPLREDLIFDFVQRVFAHQVSPTLRSADAPLHEDGPVYTLVAKEFRGRVMDPAKDVLVNFRTRWCGFCNLLEPTYRSLAVSMAHVDSLVLYEFDVSSNDPEPYLNLTSYPTITLFSAHNKTALTYMGDRSVSGLTEFLQKHVSIKIESLPDGHLVSGEHAERVRSAIDLMKNSITPILHKPSSS</sequence>
<gene>
    <name evidence="10" type="ORF">GUITHDRAFT_106478</name>
</gene>
<dbReference type="SUPFAM" id="SSF52833">
    <property type="entry name" value="Thioredoxin-like"/>
    <property type="match status" value="3"/>
</dbReference>
<protein>
    <recommendedName>
        <fullName evidence="4">protein disulfide-isomerase</fullName>
        <ecNumber evidence="4">5.3.4.1</ecNumber>
    </recommendedName>
</protein>
<dbReference type="STRING" id="905079.L1JIK8"/>
<dbReference type="InterPro" id="IPR036249">
    <property type="entry name" value="Thioredoxin-like_sf"/>
</dbReference>
<evidence type="ECO:0000256" key="4">
    <source>
        <dbReference type="ARBA" id="ARBA00012723"/>
    </source>
</evidence>
<evidence type="ECO:0000256" key="2">
    <source>
        <dbReference type="ARBA" id="ARBA00004319"/>
    </source>
</evidence>
<reference evidence="11" key="3">
    <citation type="submission" date="2015-06" db="UniProtKB">
        <authorList>
            <consortium name="EnsemblProtists"/>
        </authorList>
    </citation>
    <scope>IDENTIFICATION</scope>
</reference>
<keyword evidence="8" id="KW-0732">Signal</keyword>
<dbReference type="CDD" id="cd02961">
    <property type="entry name" value="PDI_a_family"/>
    <property type="match status" value="1"/>
</dbReference>
<dbReference type="EMBL" id="JH992988">
    <property type="protein sequence ID" value="EKX47930.1"/>
    <property type="molecule type" value="Genomic_DNA"/>
</dbReference>
<evidence type="ECO:0000256" key="8">
    <source>
        <dbReference type="SAM" id="SignalP"/>
    </source>
</evidence>
<dbReference type="EC" id="5.3.4.1" evidence="4"/>
<dbReference type="PANTHER" id="PTHR18929:SF132">
    <property type="entry name" value="PROTEIN DISULFIDE-ISOMERASE A3"/>
    <property type="match status" value="1"/>
</dbReference>
<reference evidence="10 12" key="1">
    <citation type="journal article" date="2012" name="Nature">
        <title>Algal genomes reveal evolutionary mosaicism and the fate of nucleomorphs.</title>
        <authorList>
            <consortium name="DOE Joint Genome Institute"/>
            <person name="Curtis B.A."/>
            <person name="Tanifuji G."/>
            <person name="Burki F."/>
            <person name="Gruber A."/>
            <person name="Irimia M."/>
            <person name="Maruyama S."/>
            <person name="Arias M.C."/>
            <person name="Ball S.G."/>
            <person name="Gile G.H."/>
            <person name="Hirakawa Y."/>
            <person name="Hopkins J.F."/>
            <person name="Kuo A."/>
            <person name="Rensing S.A."/>
            <person name="Schmutz J."/>
            <person name="Symeonidi A."/>
            <person name="Elias M."/>
            <person name="Eveleigh R.J."/>
            <person name="Herman E.K."/>
            <person name="Klute M.J."/>
            <person name="Nakayama T."/>
            <person name="Obornik M."/>
            <person name="Reyes-Prieto A."/>
            <person name="Armbrust E.V."/>
            <person name="Aves S.J."/>
            <person name="Beiko R.G."/>
            <person name="Coutinho P."/>
            <person name="Dacks J.B."/>
            <person name="Durnford D.G."/>
            <person name="Fast N.M."/>
            <person name="Green B.R."/>
            <person name="Grisdale C.J."/>
            <person name="Hempel F."/>
            <person name="Henrissat B."/>
            <person name="Hoppner M.P."/>
            <person name="Ishida K."/>
            <person name="Kim E."/>
            <person name="Koreny L."/>
            <person name="Kroth P.G."/>
            <person name="Liu Y."/>
            <person name="Malik S.B."/>
            <person name="Maier U.G."/>
            <person name="McRose D."/>
            <person name="Mock T."/>
            <person name="Neilson J.A."/>
            <person name="Onodera N.T."/>
            <person name="Poole A.M."/>
            <person name="Pritham E.J."/>
            <person name="Richards T.A."/>
            <person name="Rocap G."/>
            <person name="Roy S.W."/>
            <person name="Sarai C."/>
            <person name="Schaack S."/>
            <person name="Shirato S."/>
            <person name="Slamovits C.H."/>
            <person name="Spencer D.F."/>
            <person name="Suzuki S."/>
            <person name="Worden A.Z."/>
            <person name="Zauner S."/>
            <person name="Barry K."/>
            <person name="Bell C."/>
            <person name="Bharti A.K."/>
            <person name="Crow J.A."/>
            <person name="Grimwood J."/>
            <person name="Kramer R."/>
            <person name="Lindquist E."/>
            <person name="Lucas S."/>
            <person name="Salamov A."/>
            <person name="McFadden G.I."/>
            <person name="Lane C.E."/>
            <person name="Keeling P.J."/>
            <person name="Gray M.W."/>
            <person name="Grigoriev I.V."/>
            <person name="Archibald J.M."/>
        </authorList>
    </citation>
    <scope>NUCLEOTIDE SEQUENCE</scope>
    <source>
        <strain evidence="10 12">CCMP2712</strain>
    </source>
</reference>
<dbReference type="PANTHER" id="PTHR18929">
    <property type="entry name" value="PROTEIN DISULFIDE ISOMERASE"/>
    <property type="match status" value="1"/>
</dbReference>
<dbReference type="HOGENOM" id="CLU_025879_6_0_1"/>
<dbReference type="GO" id="GO:0006457">
    <property type="term" value="P:protein folding"/>
    <property type="evidence" value="ECO:0007669"/>
    <property type="project" value="TreeGrafter"/>
</dbReference>
<dbReference type="eggNOG" id="KOG0190">
    <property type="taxonomic scope" value="Eukaryota"/>
</dbReference>
<dbReference type="GO" id="GO:0003756">
    <property type="term" value="F:protein disulfide isomerase activity"/>
    <property type="evidence" value="ECO:0007669"/>
    <property type="project" value="UniProtKB-EC"/>
</dbReference>
<comment type="similarity">
    <text evidence="3">Belongs to the protein disulfide isomerase family.</text>
</comment>
<dbReference type="GO" id="GO:0034976">
    <property type="term" value="P:response to endoplasmic reticulum stress"/>
    <property type="evidence" value="ECO:0007669"/>
    <property type="project" value="TreeGrafter"/>
</dbReference>
<dbReference type="GeneID" id="17304506"/>
<comment type="subcellular location">
    <subcellularLocation>
        <location evidence="2">Endoplasmic reticulum lumen</location>
    </subcellularLocation>
</comment>
<evidence type="ECO:0000313" key="12">
    <source>
        <dbReference type="Proteomes" id="UP000011087"/>
    </source>
</evidence>
<name>L1JIK8_GUITC</name>
<organism evidence="10">
    <name type="scientific">Guillardia theta (strain CCMP2712)</name>
    <name type="common">Cryptophyte</name>
    <dbReference type="NCBI Taxonomy" id="905079"/>
    <lineage>
        <taxon>Eukaryota</taxon>
        <taxon>Cryptophyceae</taxon>
        <taxon>Pyrenomonadales</taxon>
        <taxon>Geminigeraceae</taxon>
        <taxon>Guillardia</taxon>
    </lineage>
</organism>
<dbReference type="Pfam" id="PF13848">
    <property type="entry name" value="Thioredoxin_6"/>
    <property type="match status" value="1"/>
</dbReference>
<evidence type="ECO:0000313" key="10">
    <source>
        <dbReference type="EMBL" id="EKX47930.1"/>
    </source>
</evidence>
<dbReference type="Gene3D" id="3.40.30.10">
    <property type="entry name" value="Glutaredoxin"/>
    <property type="match status" value="3"/>
</dbReference>
<feature type="chain" id="PRO_5008771393" description="protein disulfide-isomerase" evidence="8">
    <location>
        <begin position="19"/>
        <end position="521"/>
    </location>
</feature>